<feature type="compositionally biased region" description="Basic and acidic residues" evidence="2">
    <location>
        <begin position="945"/>
        <end position="961"/>
    </location>
</feature>
<gene>
    <name evidence="3" type="ORF">D0Z07_7277</name>
</gene>
<evidence type="ECO:0000256" key="1">
    <source>
        <dbReference type="SAM" id="Coils"/>
    </source>
</evidence>
<dbReference type="OrthoDB" id="2536795at2759"/>
<evidence type="ECO:0000313" key="4">
    <source>
        <dbReference type="Proteomes" id="UP000785200"/>
    </source>
</evidence>
<keyword evidence="4" id="KW-1185">Reference proteome</keyword>
<dbReference type="GO" id="GO:0007623">
    <property type="term" value="P:circadian rhythm"/>
    <property type="evidence" value="ECO:0007669"/>
    <property type="project" value="InterPro"/>
</dbReference>
<dbReference type="InterPro" id="IPR018554">
    <property type="entry name" value="FRQ"/>
</dbReference>
<feature type="region of interest" description="Disordered" evidence="2">
    <location>
        <begin position="861"/>
        <end position="932"/>
    </location>
</feature>
<feature type="region of interest" description="Disordered" evidence="2">
    <location>
        <begin position="1"/>
        <end position="137"/>
    </location>
</feature>
<feature type="compositionally biased region" description="Basic and acidic residues" evidence="2">
    <location>
        <begin position="401"/>
        <end position="411"/>
    </location>
</feature>
<feature type="compositionally biased region" description="Basic and acidic residues" evidence="2">
    <location>
        <begin position="364"/>
        <end position="375"/>
    </location>
</feature>
<dbReference type="EMBL" id="VNKQ01000013">
    <property type="protein sequence ID" value="KAG0647077.1"/>
    <property type="molecule type" value="Genomic_DNA"/>
</dbReference>
<dbReference type="GO" id="GO:0005634">
    <property type="term" value="C:nucleus"/>
    <property type="evidence" value="ECO:0007669"/>
    <property type="project" value="InterPro"/>
</dbReference>
<feature type="compositionally biased region" description="Polar residues" evidence="2">
    <location>
        <begin position="976"/>
        <end position="991"/>
    </location>
</feature>
<feature type="compositionally biased region" description="Polar residues" evidence="2">
    <location>
        <begin position="567"/>
        <end position="579"/>
    </location>
</feature>
<feature type="coiled-coil region" evidence="1">
    <location>
        <begin position="144"/>
        <end position="171"/>
    </location>
</feature>
<name>A0A9P6VFX2_9HELO</name>
<feature type="compositionally biased region" description="Basic and acidic residues" evidence="2">
    <location>
        <begin position="69"/>
        <end position="86"/>
    </location>
</feature>
<feature type="compositionally biased region" description="Low complexity" evidence="2">
    <location>
        <begin position="861"/>
        <end position="877"/>
    </location>
</feature>
<accession>A0A9P6VFX2</accession>
<feature type="compositionally biased region" description="Polar residues" evidence="2">
    <location>
        <begin position="771"/>
        <end position="782"/>
    </location>
</feature>
<feature type="compositionally biased region" description="Basic residues" evidence="2">
    <location>
        <begin position="1"/>
        <end position="14"/>
    </location>
</feature>
<feature type="region of interest" description="Disordered" evidence="2">
    <location>
        <begin position="944"/>
        <end position="991"/>
    </location>
</feature>
<dbReference type="Pfam" id="PF09421">
    <property type="entry name" value="FRQ"/>
    <property type="match status" value="1"/>
</dbReference>
<comment type="caution">
    <text evidence="3">The sequence shown here is derived from an EMBL/GenBank/DDBJ whole genome shotgun (WGS) entry which is preliminary data.</text>
</comment>
<sequence length="991" mass="107879">MQPSLHRPHARRPPAHLSVCLRRDDPARLSGAAEPAVEGPSSPGVPPFRKDPDKSKDLRGEPPEVQAWFDEHNTCPEIRPDQRFQGDESPYFLRQHSSSNTSSAVSDSSPHHQSGRALQDRHALPGLPRSVSKGSSAGGFRSVIDDLTIENRKLKERLRKYEAAYSTHLDNEKLFELKIHGLAAKKKRELEETLRSFAASIDGSSDTNAKHSSRGTLHHRLVPSKNTSLSSTISRPVDSAYASMSNSGPTSTSKFSLTREGPNAHSRQTNKDQNIQSFLHNSPEGLLPNHSMTMSERQKKKLVVRRLEHLFTGQRGSAVVDHSQPLQQQEVSESAAMADRAARSSLPSGEGVREAHILPCEMETDNKRPRLRNESTQEIYGSGGPSESAPEFSSDSSPEQRPTRPIDLDPERAQIPSDNVEYLVHLGLSAPSLERGISGDVEADAEGWIYLNLLINMAQLHIINVTPDFVRSAVADVSAKFQLSRDGRKIRWRGGTDGTRFSSDSGTGSDKNDCQLDRDSLDEGHQKRRKFNAGRFAAVPVDIGHRKQSSKVVEQSPLYYKPLFRHQGSSSEEMTSDGESGSPLDYGTGHADETGTGLSRAPQLRSRWSHSMSGRRERRRNDGPIVFYSNAPFCTDLSGDRGTVSTPIHETGVDSDGYSNHTQNALGCLSQTSALSLSRTPSGSFLPSRPFKDYSKGCGSLQTDETRAKTPDMLVDGDSDLDVGLKWSCSSSGPTKAPMSFDASGLGGTQPADHFAVTVKTRRPKSDNHTQARLSKFSTSGPGSRRFLHTIPRSSFESSHQADRADSEDITSSLAFLHASSPPKGQHSPDLPVQAEVVSAQFFRLQPSTLPPPTGYYAALASSDSDSDASSDSSSFSGVSHLREQKPFLLRPHDRVVGPDPNGDKEQDSGELEDDEDDGEEADGDSDESIDMLALARAADPRTVAAREEDFERQAAQKVDEVSAGSLAATVDGESGFSSPTPESSGDTDMF</sequence>
<feature type="compositionally biased region" description="Polar residues" evidence="2">
    <location>
        <begin position="265"/>
        <end position="280"/>
    </location>
</feature>
<feature type="compositionally biased region" description="Basic and acidic residues" evidence="2">
    <location>
        <begin position="510"/>
        <end position="525"/>
    </location>
</feature>
<feature type="compositionally biased region" description="Polar residues" evidence="2">
    <location>
        <begin position="224"/>
        <end position="234"/>
    </location>
</feature>
<feature type="compositionally biased region" description="Low complexity" evidence="2">
    <location>
        <begin position="332"/>
        <end position="345"/>
    </location>
</feature>
<evidence type="ECO:0000256" key="2">
    <source>
        <dbReference type="SAM" id="MobiDB-lite"/>
    </source>
</evidence>
<proteinExistence type="predicted"/>
<feature type="compositionally biased region" description="Low complexity" evidence="2">
    <location>
        <begin position="97"/>
        <end position="108"/>
    </location>
</feature>
<feature type="compositionally biased region" description="Polar residues" evidence="2">
    <location>
        <begin position="242"/>
        <end position="256"/>
    </location>
</feature>
<feature type="compositionally biased region" description="Acidic residues" evidence="2">
    <location>
        <begin position="909"/>
        <end position="930"/>
    </location>
</feature>
<evidence type="ECO:0000313" key="3">
    <source>
        <dbReference type="EMBL" id="KAG0647077.1"/>
    </source>
</evidence>
<dbReference type="GO" id="GO:0005737">
    <property type="term" value="C:cytoplasm"/>
    <property type="evidence" value="ECO:0007669"/>
    <property type="project" value="InterPro"/>
</dbReference>
<feature type="region of interest" description="Disordered" evidence="2">
    <location>
        <begin position="567"/>
        <end position="621"/>
    </location>
</feature>
<feature type="region of interest" description="Disordered" evidence="2">
    <location>
        <begin position="202"/>
        <end position="299"/>
    </location>
</feature>
<dbReference type="Proteomes" id="UP000785200">
    <property type="component" value="Unassembled WGS sequence"/>
</dbReference>
<feature type="compositionally biased region" description="Basic and acidic residues" evidence="2">
    <location>
        <begin position="881"/>
        <end position="908"/>
    </location>
</feature>
<dbReference type="GO" id="GO:0006355">
    <property type="term" value="P:regulation of DNA-templated transcription"/>
    <property type="evidence" value="ECO:0007669"/>
    <property type="project" value="InterPro"/>
</dbReference>
<feature type="compositionally biased region" description="Basic and acidic residues" evidence="2">
    <location>
        <begin position="48"/>
        <end position="62"/>
    </location>
</feature>
<feature type="region of interest" description="Disordered" evidence="2">
    <location>
        <begin position="492"/>
        <end position="529"/>
    </location>
</feature>
<protein>
    <submittedName>
        <fullName evidence="3">Frequency clock</fullName>
    </submittedName>
</protein>
<feature type="region of interest" description="Disordered" evidence="2">
    <location>
        <begin position="761"/>
        <end position="809"/>
    </location>
</feature>
<keyword evidence="1" id="KW-0175">Coiled coil</keyword>
<feature type="compositionally biased region" description="Polar residues" evidence="2">
    <location>
        <begin position="499"/>
        <end position="509"/>
    </location>
</feature>
<feature type="compositionally biased region" description="Low complexity" evidence="2">
    <location>
        <begin position="385"/>
        <end position="399"/>
    </location>
</feature>
<organism evidence="3 4">
    <name type="scientific">Hyphodiscus hymeniophilus</name>
    <dbReference type="NCBI Taxonomy" id="353542"/>
    <lineage>
        <taxon>Eukaryota</taxon>
        <taxon>Fungi</taxon>
        <taxon>Dikarya</taxon>
        <taxon>Ascomycota</taxon>
        <taxon>Pezizomycotina</taxon>
        <taxon>Leotiomycetes</taxon>
        <taxon>Helotiales</taxon>
        <taxon>Hyphodiscaceae</taxon>
        <taxon>Hyphodiscus</taxon>
    </lineage>
</organism>
<feature type="region of interest" description="Disordered" evidence="2">
    <location>
        <begin position="315"/>
        <end position="411"/>
    </location>
</feature>
<reference evidence="3" key="1">
    <citation type="submission" date="2019-07" db="EMBL/GenBank/DDBJ databases">
        <title>Hyphodiscus hymeniophilus genome sequencing and assembly.</title>
        <authorList>
            <person name="Kramer G."/>
            <person name="Nodwell J."/>
        </authorList>
    </citation>
    <scope>NUCLEOTIDE SEQUENCE</scope>
    <source>
        <strain evidence="3">ATCC 34498</strain>
    </source>
</reference>
<feature type="compositionally biased region" description="Basic residues" evidence="2">
    <location>
        <begin position="211"/>
        <end position="222"/>
    </location>
</feature>
<dbReference type="AlphaFoldDB" id="A0A9P6VFX2"/>